<dbReference type="RefSeq" id="WP_128341483.1">
    <property type="nucleotide sequence ID" value="NZ_CAWOMG010000111.1"/>
</dbReference>
<dbReference type="Proteomes" id="UP001218423">
    <property type="component" value="Plasmid pAC1520"/>
</dbReference>
<evidence type="ECO:0000313" key="2">
    <source>
        <dbReference type="Proteomes" id="UP001218423"/>
    </source>
</evidence>
<organism evidence="1 2">
    <name type="scientific">Aeromonas caviae</name>
    <name type="common">Aeromonas punctata</name>
    <dbReference type="NCBI Taxonomy" id="648"/>
    <lineage>
        <taxon>Bacteria</taxon>
        <taxon>Pseudomonadati</taxon>
        <taxon>Pseudomonadota</taxon>
        <taxon>Gammaproteobacteria</taxon>
        <taxon>Aeromonadales</taxon>
        <taxon>Aeromonadaceae</taxon>
        <taxon>Aeromonas</taxon>
    </lineage>
</organism>
<name>A0AAJ5ZBP5_AERCA</name>
<proteinExistence type="predicted"/>
<accession>A0AAJ5ZBP5</accession>
<keyword evidence="1" id="KW-0614">Plasmid</keyword>
<geneLocation type="plasmid" evidence="1 2">
    <name>pAC1520</name>
</geneLocation>
<reference evidence="1" key="1">
    <citation type="submission" date="2023-03" db="EMBL/GenBank/DDBJ databases">
        <title>Aeromonas caviae strain AC1520.</title>
        <authorList>
            <person name="Xie T."/>
            <person name="Zhang Q."/>
            <person name="Deng J."/>
            <person name="Li X."/>
        </authorList>
    </citation>
    <scope>NUCLEOTIDE SEQUENCE</scope>
    <source>
        <strain evidence="1">AC1520</strain>
        <plasmid evidence="1">pAC1520</plasmid>
    </source>
</reference>
<dbReference type="EMBL" id="CP120943">
    <property type="protein sequence ID" value="WFG00376.1"/>
    <property type="molecule type" value="Genomic_DNA"/>
</dbReference>
<evidence type="ECO:0000313" key="1">
    <source>
        <dbReference type="EMBL" id="WFG00376.1"/>
    </source>
</evidence>
<gene>
    <name evidence="1" type="ORF">P5S46_21675</name>
</gene>
<protein>
    <submittedName>
        <fullName evidence="1">Uncharacterized protein</fullName>
    </submittedName>
</protein>
<sequence length="151" mass="16993">MGYINAHGIVSIRTTAFNASLRALPEQLVTQASALYQRWSEGAPLKHKDLIVSGTWQAEINPRHRAIFAKMSLEEACSQGVLSERIKRAIDREMKDEGKVAPSIWIWHWVGTHETYNRLAHSVKRKQVLDAAINTAANRDQRTAPLSSPRP</sequence>
<dbReference type="AlphaFoldDB" id="A0AAJ5ZBP5"/>